<dbReference type="PROSITE" id="PS01016">
    <property type="entry name" value="GLYCOPROTEASE"/>
    <property type="match status" value="1"/>
</dbReference>
<reference evidence="11 12" key="1">
    <citation type="journal article" date="2023" name="Nucleic Acids Res.">
        <title>The hologenome of Daphnia magna reveals possible DNA methylation and microbiome-mediated evolution of the host genome.</title>
        <authorList>
            <person name="Chaturvedi A."/>
            <person name="Li X."/>
            <person name="Dhandapani V."/>
            <person name="Marshall H."/>
            <person name="Kissane S."/>
            <person name="Cuenca-Cambronero M."/>
            <person name="Asole G."/>
            <person name="Calvet F."/>
            <person name="Ruiz-Romero M."/>
            <person name="Marangio P."/>
            <person name="Guigo R."/>
            <person name="Rago D."/>
            <person name="Mirbahai L."/>
            <person name="Eastwood N."/>
            <person name="Colbourne J.K."/>
            <person name="Zhou J."/>
            <person name="Mallon E."/>
            <person name="Orsini L."/>
        </authorList>
    </citation>
    <scope>NUCLEOTIDE SEQUENCE [LARGE SCALE GENOMIC DNA]</scope>
    <source>
        <strain evidence="11">LRV0_1</strain>
    </source>
</reference>
<dbReference type="NCBIfam" id="TIGR00329">
    <property type="entry name" value="gcp_kae1"/>
    <property type="match status" value="1"/>
</dbReference>
<proteinExistence type="inferred from homology"/>
<feature type="binding site" evidence="9">
    <location>
        <position position="312"/>
    </location>
    <ligand>
        <name>a divalent metal cation</name>
        <dbReference type="ChEBI" id="CHEBI:60240"/>
    </ligand>
</feature>
<dbReference type="InterPro" id="IPR000905">
    <property type="entry name" value="Gcp-like_dom"/>
</dbReference>
<dbReference type="PANTHER" id="PTHR11735">
    <property type="entry name" value="TRNA N6-ADENOSINE THREONYLCARBAMOYLTRANSFERASE"/>
    <property type="match status" value="1"/>
</dbReference>
<evidence type="ECO:0000259" key="10">
    <source>
        <dbReference type="Pfam" id="PF00814"/>
    </source>
</evidence>
<dbReference type="PRINTS" id="PR00789">
    <property type="entry name" value="OSIALOPTASE"/>
</dbReference>
<name>A0ABQ9ZQZ9_9CRUS</name>
<comment type="cofactor">
    <cofactor evidence="9">
        <name>a divalent metal cation</name>
        <dbReference type="ChEBI" id="CHEBI:60240"/>
    </cofactor>
    <text evidence="9">Binds 1 divalent metal cation per subunit.</text>
</comment>
<feature type="binding site" evidence="9">
    <location>
        <position position="151"/>
    </location>
    <ligand>
        <name>a divalent metal cation</name>
        <dbReference type="ChEBI" id="CHEBI:60240"/>
    </ligand>
</feature>
<dbReference type="CDD" id="cd24132">
    <property type="entry name" value="ASKHA_NBD_OSGEP_like_euk"/>
    <property type="match status" value="1"/>
</dbReference>
<gene>
    <name evidence="11" type="ORF">OUZ56_030333</name>
</gene>
<dbReference type="Gene3D" id="3.30.420.40">
    <property type="match status" value="2"/>
</dbReference>
<dbReference type="PANTHER" id="PTHR11735:SF14">
    <property type="entry name" value="TRNA N6-ADENOSINE THREONYLCARBAMOYLTRANSFERASE"/>
    <property type="match status" value="1"/>
</dbReference>
<comment type="catalytic activity">
    <reaction evidence="8 9">
        <text>L-threonylcarbamoyladenylate + adenosine(37) in tRNA = N(6)-L-threonylcarbamoyladenosine(37) in tRNA + AMP + H(+)</text>
        <dbReference type="Rhea" id="RHEA:37059"/>
        <dbReference type="Rhea" id="RHEA-COMP:10162"/>
        <dbReference type="Rhea" id="RHEA-COMP:10163"/>
        <dbReference type="ChEBI" id="CHEBI:15378"/>
        <dbReference type="ChEBI" id="CHEBI:73682"/>
        <dbReference type="ChEBI" id="CHEBI:74411"/>
        <dbReference type="ChEBI" id="CHEBI:74418"/>
        <dbReference type="ChEBI" id="CHEBI:456215"/>
        <dbReference type="EC" id="2.3.1.234"/>
    </reaction>
</comment>
<comment type="similarity">
    <text evidence="9">Belongs to the KAE1 / TsaD family.</text>
</comment>
<keyword evidence="12" id="KW-1185">Reference proteome</keyword>
<dbReference type="EMBL" id="JAOYFB010000005">
    <property type="protein sequence ID" value="KAK4015352.1"/>
    <property type="molecule type" value="Genomic_DNA"/>
</dbReference>
<evidence type="ECO:0000256" key="2">
    <source>
        <dbReference type="ARBA" id="ARBA00022490"/>
    </source>
</evidence>
<dbReference type="InterPro" id="IPR017861">
    <property type="entry name" value="KAE1/TsaD"/>
</dbReference>
<dbReference type="NCBIfam" id="TIGR03722">
    <property type="entry name" value="arch_KAE1"/>
    <property type="match status" value="1"/>
</dbReference>
<evidence type="ECO:0000313" key="11">
    <source>
        <dbReference type="EMBL" id="KAK4015352.1"/>
    </source>
</evidence>
<evidence type="ECO:0000313" key="12">
    <source>
        <dbReference type="Proteomes" id="UP001234178"/>
    </source>
</evidence>
<feature type="binding site" evidence="9">
    <location>
        <position position="202"/>
    </location>
    <ligand>
        <name>substrate</name>
    </ligand>
</feature>
<keyword evidence="3 9" id="KW-0808">Transferase</keyword>
<feature type="binding site" evidence="9">
    <location>
        <begin position="151"/>
        <end position="155"/>
    </location>
    <ligand>
        <name>substrate</name>
    </ligand>
</feature>
<feature type="binding site" evidence="9">
    <location>
        <position position="134"/>
    </location>
    <ligand>
        <name>a divalent metal cation</name>
        <dbReference type="ChEBI" id="CHEBI:60240"/>
    </ligand>
</feature>
<dbReference type="SUPFAM" id="SSF53067">
    <property type="entry name" value="Actin-like ATPase domain"/>
    <property type="match status" value="1"/>
</dbReference>
<feature type="binding site" evidence="9">
    <location>
        <position position="183"/>
    </location>
    <ligand>
        <name>substrate</name>
    </ligand>
</feature>
<organism evidence="11 12">
    <name type="scientific">Daphnia magna</name>
    <dbReference type="NCBI Taxonomy" id="35525"/>
    <lineage>
        <taxon>Eukaryota</taxon>
        <taxon>Metazoa</taxon>
        <taxon>Ecdysozoa</taxon>
        <taxon>Arthropoda</taxon>
        <taxon>Crustacea</taxon>
        <taxon>Branchiopoda</taxon>
        <taxon>Diplostraca</taxon>
        <taxon>Cladocera</taxon>
        <taxon>Anomopoda</taxon>
        <taxon>Daphniidae</taxon>
        <taxon>Daphnia</taxon>
    </lineage>
</organism>
<feature type="binding site" evidence="9">
    <location>
        <position position="198"/>
    </location>
    <ligand>
        <name>substrate</name>
    </ligand>
</feature>
<evidence type="ECO:0000256" key="3">
    <source>
        <dbReference type="ARBA" id="ARBA00022679"/>
    </source>
</evidence>
<dbReference type="EC" id="2.3.1.234" evidence="1"/>
<evidence type="ECO:0000256" key="1">
    <source>
        <dbReference type="ARBA" id="ARBA00012156"/>
    </source>
</evidence>
<accession>A0ABQ9ZQZ9</accession>
<protein>
    <recommendedName>
        <fullName evidence="1">N(6)-L-threonylcarbamoyladenine synthase</fullName>
        <ecNumber evidence="1">2.3.1.234</ecNumber>
    </recommendedName>
    <alternativeName>
        <fullName evidence="7">N6-L-threonylcarbamoyladenine synthase</fullName>
    </alternativeName>
</protein>
<keyword evidence="5 9" id="KW-0479">Metal-binding</keyword>
<sequence>MGRYFSRPCCKRAFSDINTSKMVVSIGFEGSANKLGIGIIRDGIVLANPRRTFITPPGEGFKPVDTANHHQLNIVLLLKEALDEAKIDPQEIDVVCYTKGPGLGSPLVSVAVFARTVSQLWGKPIIGVNHCIGHIEMARLITGAQNPIVLYVSGGNTQIIAYSQKRYRIFGETVDIAVGNCLDRFARLLKLSNHPSPGHNIEQLAKNGKIYVPLPYVVKGMDMSFSGVLTYIEEFATTLQEYTVEDLCFSLQETVFAMLVETTERAMAHCGAQEVLICGGVGCNIRLQEMMSEMCKERGAKVFATDERFCIDNGAMIAHAGAEMFRVGVLTSWEDTFCTQRYRTDEVEVKWRNDI</sequence>
<feature type="binding site" evidence="9">
    <location>
        <position position="284"/>
    </location>
    <ligand>
        <name>substrate</name>
    </ligand>
</feature>
<dbReference type="Proteomes" id="UP001234178">
    <property type="component" value="Unassembled WGS sequence"/>
</dbReference>
<feature type="domain" description="Gcp-like" evidence="10">
    <location>
        <begin position="50"/>
        <end position="318"/>
    </location>
</feature>
<evidence type="ECO:0000256" key="9">
    <source>
        <dbReference type="HAMAP-Rule" id="MF_03180"/>
    </source>
</evidence>
<dbReference type="InterPro" id="IPR034680">
    <property type="entry name" value="Kae1_archaea_euk"/>
</dbReference>
<comment type="caution">
    <text evidence="11">The sequence shown here is derived from an EMBL/GenBank/DDBJ whole genome shotgun (WGS) entry which is preliminary data.</text>
</comment>
<evidence type="ECO:0000256" key="8">
    <source>
        <dbReference type="ARBA" id="ARBA00048117"/>
    </source>
</evidence>
<keyword evidence="2 9" id="KW-0963">Cytoplasm</keyword>
<dbReference type="HAMAP" id="MF_01446">
    <property type="entry name" value="Kae1"/>
    <property type="match status" value="1"/>
</dbReference>
<comment type="subcellular location">
    <subcellularLocation>
        <location evidence="9">Cytoplasm</location>
    </subcellularLocation>
    <subcellularLocation>
        <location evidence="9">Nucleus</location>
    </subcellularLocation>
</comment>
<dbReference type="Pfam" id="PF00814">
    <property type="entry name" value="TsaD"/>
    <property type="match status" value="1"/>
</dbReference>
<dbReference type="InterPro" id="IPR017860">
    <property type="entry name" value="Peptidase_M22_CS"/>
</dbReference>
<evidence type="ECO:0000256" key="6">
    <source>
        <dbReference type="ARBA" id="ARBA00023315"/>
    </source>
</evidence>
<evidence type="ECO:0000256" key="5">
    <source>
        <dbReference type="ARBA" id="ARBA00022723"/>
    </source>
</evidence>
<evidence type="ECO:0000256" key="7">
    <source>
        <dbReference type="ARBA" id="ARBA00030439"/>
    </source>
</evidence>
<keyword evidence="6 9" id="KW-0012">Acyltransferase</keyword>
<keyword evidence="9" id="KW-0539">Nucleus</keyword>
<dbReference type="InterPro" id="IPR043129">
    <property type="entry name" value="ATPase_NBD"/>
</dbReference>
<feature type="binding site" evidence="9">
    <location>
        <position position="130"/>
    </location>
    <ligand>
        <name>a divalent metal cation</name>
        <dbReference type="ChEBI" id="CHEBI:60240"/>
    </ligand>
</feature>
<keyword evidence="4 9" id="KW-0819">tRNA processing</keyword>
<evidence type="ECO:0000256" key="4">
    <source>
        <dbReference type="ARBA" id="ARBA00022694"/>
    </source>
</evidence>